<dbReference type="HOGENOM" id="CLU_027021_0_0_1"/>
<dbReference type="InterPro" id="IPR050874">
    <property type="entry name" value="Diverse_PLD-related"/>
</dbReference>
<dbReference type="KEGG" id="phu:Phum_PHUM283480"/>
<gene>
    <name evidence="4" type="primary">8229494</name>
    <name evidence="3" type="ORF">Phum_PHUM283480</name>
</gene>
<comment type="similarity">
    <text evidence="1">Belongs to the phospholipase D family.</text>
</comment>
<evidence type="ECO:0000313" key="3">
    <source>
        <dbReference type="EMBL" id="EEB14132.1"/>
    </source>
</evidence>
<evidence type="ECO:0000256" key="1">
    <source>
        <dbReference type="ARBA" id="ARBA00008664"/>
    </source>
</evidence>
<dbReference type="GeneID" id="8229494"/>
<protein>
    <submittedName>
        <fullName evidence="3 4">Protein K4, putative</fullName>
    </submittedName>
</protein>
<dbReference type="Pfam" id="PF13918">
    <property type="entry name" value="PLDc_3"/>
    <property type="match status" value="1"/>
</dbReference>
<dbReference type="EMBL" id="DS235271">
    <property type="protein sequence ID" value="EEB14132.1"/>
    <property type="molecule type" value="Genomic_DNA"/>
</dbReference>
<dbReference type="OrthoDB" id="1923775at2759"/>
<dbReference type="CDD" id="cd09106">
    <property type="entry name" value="PLDc_vPLD3_4_5_like_1"/>
    <property type="match status" value="1"/>
</dbReference>
<dbReference type="EnsemblMetazoa" id="PHUM283480-RA">
    <property type="protein sequence ID" value="PHUM283480-PA"/>
    <property type="gene ID" value="PHUM283480"/>
</dbReference>
<dbReference type="STRING" id="121224.E0VL76"/>
<keyword evidence="5" id="KW-1185">Reference proteome</keyword>
<proteinExistence type="inferred from homology"/>
<dbReference type="InterPro" id="IPR001736">
    <property type="entry name" value="PLipase_D/transphosphatidylase"/>
</dbReference>
<dbReference type="eggNOG" id="KOG3603">
    <property type="taxonomic scope" value="Eukaryota"/>
</dbReference>
<dbReference type="InterPro" id="IPR032803">
    <property type="entry name" value="PLDc_3"/>
</dbReference>
<dbReference type="PANTHER" id="PTHR10185:SF17">
    <property type="entry name" value="GM01519P-RELATED"/>
    <property type="match status" value="1"/>
</dbReference>
<reference evidence="4" key="3">
    <citation type="submission" date="2021-02" db="UniProtKB">
        <authorList>
            <consortium name="EnsemblMetazoa"/>
        </authorList>
    </citation>
    <scope>IDENTIFICATION</scope>
    <source>
        <strain evidence="4">USDA</strain>
    </source>
</reference>
<name>E0VL76_PEDHC</name>
<dbReference type="CTD" id="8229494"/>
<sequence length="440" mass="50273">MLIILTRKIIFGVSKVKSNQVDLKIQFLLNKQLLINQDECSFEIVESIPEGLVYPPDAKKFKSTFETWDNLIKLAEHTIEIGSFYWSMRTDEKFPSQSSEGDKVFKDLLNAGLNRNITIKIAESLPTKAFSSGDTNYLMLKKAATVKYLDFDKLIGSGVLHTKFWIVDRKHFYVGSANLDWRALTQVKELGIAFYNCSSVADDLGKIFDVYWTVGNETSLPSKWSDDLSTSYNSKNPFILPLNERKTSLYISSSPPQFSPTGRNDDLAGLLQIIKDAKKFIHISVMEYLPLIVFSKHLKYWPDIDDALRTAVVNRNVKVRLLISQWNHTKPMSYNFLRSLLSVNKFKKNAVLEVKMFNVPSDSTQSKIPFARVNHNKYMVTDNGAFIGTSNWSGDYFLTTAGVSIVAPYNNETENVIQEQLKHVFERDWNSTYAVPLKFE</sequence>
<organism>
    <name type="scientific">Pediculus humanus subsp. corporis</name>
    <name type="common">Body louse</name>
    <dbReference type="NCBI Taxonomy" id="121224"/>
    <lineage>
        <taxon>Eukaryota</taxon>
        <taxon>Metazoa</taxon>
        <taxon>Ecdysozoa</taxon>
        <taxon>Arthropoda</taxon>
        <taxon>Hexapoda</taxon>
        <taxon>Insecta</taxon>
        <taxon>Pterygota</taxon>
        <taxon>Neoptera</taxon>
        <taxon>Paraneoptera</taxon>
        <taxon>Psocodea</taxon>
        <taxon>Troctomorpha</taxon>
        <taxon>Phthiraptera</taxon>
        <taxon>Anoplura</taxon>
        <taxon>Pediculidae</taxon>
        <taxon>Pediculus</taxon>
    </lineage>
</organism>
<accession>E0VL76</accession>
<reference evidence="3" key="1">
    <citation type="submission" date="2007-04" db="EMBL/GenBank/DDBJ databases">
        <title>Annotation of Pediculus humanus corporis strain USDA.</title>
        <authorList>
            <person name="Kirkness E."/>
            <person name="Hannick L."/>
            <person name="Hass B."/>
            <person name="Bruggner R."/>
            <person name="Lawson D."/>
            <person name="Bidwell S."/>
            <person name="Joardar V."/>
            <person name="Caler E."/>
            <person name="Walenz B."/>
            <person name="Inman J."/>
            <person name="Schobel S."/>
            <person name="Galinsky K."/>
            <person name="Amedeo P."/>
            <person name="Strausberg R."/>
        </authorList>
    </citation>
    <scope>NUCLEOTIDE SEQUENCE</scope>
    <source>
        <strain evidence="3">USDA</strain>
    </source>
</reference>
<feature type="domain" description="PLD phosphodiesterase" evidence="2">
    <location>
        <begin position="370"/>
        <end position="396"/>
    </location>
</feature>
<dbReference type="AlphaFoldDB" id="E0VL76"/>
<evidence type="ECO:0000313" key="5">
    <source>
        <dbReference type="Proteomes" id="UP000009046"/>
    </source>
</evidence>
<dbReference type="CDD" id="cd09107">
    <property type="entry name" value="PLDc_vPLD3_4_5_like_2"/>
    <property type="match status" value="1"/>
</dbReference>
<reference evidence="3" key="2">
    <citation type="submission" date="2007-04" db="EMBL/GenBank/DDBJ databases">
        <title>The genome of the human body louse.</title>
        <authorList>
            <consortium name="The Human Body Louse Genome Consortium"/>
            <person name="Kirkness E."/>
            <person name="Walenz B."/>
            <person name="Hass B."/>
            <person name="Bruggner R."/>
            <person name="Strausberg R."/>
        </authorList>
    </citation>
    <scope>NUCLEOTIDE SEQUENCE</scope>
    <source>
        <strain evidence="3">USDA</strain>
    </source>
</reference>
<feature type="domain" description="PLD phosphodiesterase" evidence="2">
    <location>
        <begin position="156"/>
        <end position="183"/>
    </location>
</feature>
<dbReference type="OMA" id="WTHFIPN"/>
<dbReference type="PANTHER" id="PTHR10185">
    <property type="entry name" value="PHOSPHOLIPASE D - RELATED"/>
    <property type="match status" value="1"/>
</dbReference>
<evidence type="ECO:0000259" key="2">
    <source>
        <dbReference type="PROSITE" id="PS50035"/>
    </source>
</evidence>
<dbReference type="VEuPathDB" id="VectorBase:PHUM283480"/>
<dbReference type="InParanoid" id="E0VL76"/>
<dbReference type="SUPFAM" id="SSF56024">
    <property type="entry name" value="Phospholipase D/nuclease"/>
    <property type="match status" value="2"/>
</dbReference>
<dbReference type="Gene3D" id="3.30.870.10">
    <property type="entry name" value="Endonuclease Chain A"/>
    <property type="match status" value="2"/>
</dbReference>
<dbReference type="PROSITE" id="PS50035">
    <property type="entry name" value="PLD"/>
    <property type="match status" value="2"/>
</dbReference>
<dbReference type="Pfam" id="PF00614">
    <property type="entry name" value="PLDc"/>
    <property type="match status" value="1"/>
</dbReference>
<dbReference type="SMART" id="SM00155">
    <property type="entry name" value="PLDc"/>
    <property type="match status" value="2"/>
</dbReference>
<dbReference type="EMBL" id="AAZO01003290">
    <property type="status" value="NOT_ANNOTATED_CDS"/>
    <property type="molecule type" value="Genomic_DNA"/>
</dbReference>
<dbReference type="RefSeq" id="XP_002426870.1">
    <property type="nucleotide sequence ID" value="XM_002426825.1"/>
</dbReference>
<dbReference type="FunCoup" id="E0VL76">
    <property type="interactions" value="234"/>
</dbReference>
<evidence type="ECO:0000313" key="4">
    <source>
        <dbReference type="EnsemblMetazoa" id="PHUM283480-PA"/>
    </source>
</evidence>
<dbReference type="Proteomes" id="UP000009046">
    <property type="component" value="Unassembled WGS sequence"/>
</dbReference>
<dbReference type="GO" id="GO:0003824">
    <property type="term" value="F:catalytic activity"/>
    <property type="evidence" value="ECO:0007669"/>
    <property type="project" value="InterPro"/>
</dbReference>